<sequence>MKTPFFSFSLCCSYFRQQKGGGGDSEEGFDAATVCDEDDVDGDQLLPEDIVEQRPCLRLLVHSSLLYLFSVFWLLCNGVWGFGLVEDGVRGVVSVFSGRWVVVDGWKGSAVVKGIGEVPTGSGFGCEGFLDDVDWSG</sequence>
<name>A0ACC2LHC3_PERAE</name>
<proteinExistence type="predicted"/>
<accession>A0ACC2LHC3</accession>
<evidence type="ECO:0000313" key="1">
    <source>
        <dbReference type="EMBL" id="KAJ8632814.1"/>
    </source>
</evidence>
<comment type="caution">
    <text evidence="1">The sequence shown here is derived from an EMBL/GenBank/DDBJ whole genome shotgun (WGS) entry which is preliminary data.</text>
</comment>
<dbReference type="Proteomes" id="UP001234297">
    <property type="component" value="Chromosome 8"/>
</dbReference>
<protein>
    <submittedName>
        <fullName evidence="1">Uncharacterized protein</fullName>
    </submittedName>
</protein>
<keyword evidence="2" id="KW-1185">Reference proteome</keyword>
<gene>
    <name evidence="1" type="ORF">MRB53_026150</name>
</gene>
<evidence type="ECO:0000313" key="2">
    <source>
        <dbReference type="Proteomes" id="UP001234297"/>
    </source>
</evidence>
<dbReference type="EMBL" id="CM056816">
    <property type="protein sequence ID" value="KAJ8632814.1"/>
    <property type="molecule type" value="Genomic_DNA"/>
</dbReference>
<reference evidence="1 2" key="1">
    <citation type="journal article" date="2022" name="Hortic Res">
        <title>A haplotype resolved chromosomal level avocado genome allows analysis of novel avocado genes.</title>
        <authorList>
            <person name="Nath O."/>
            <person name="Fletcher S.J."/>
            <person name="Hayward A."/>
            <person name="Shaw L.M."/>
            <person name="Masouleh A.K."/>
            <person name="Furtado A."/>
            <person name="Henry R.J."/>
            <person name="Mitter N."/>
        </authorList>
    </citation>
    <scope>NUCLEOTIDE SEQUENCE [LARGE SCALE GENOMIC DNA]</scope>
    <source>
        <strain evidence="2">cv. Hass</strain>
    </source>
</reference>
<organism evidence="1 2">
    <name type="scientific">Persea americana</name>
    <name type="common">Avocado</name>
    <dbReference type="NCBI Taxonomy" id="3435"/>
    <lineage>
        <taxon>Eukaryota</taxon>
        <taxon>Viridiplantae</taxon>
        <taxon>Streptophyta</taxon>
        <taxon>Embryophyta</taxon>
        <taxon>Tracheophyta</taxon>
        <taxon>Spermatophyta</taxon>
        <taxon>Magnoliopsida</taxon>
        <taxon>Magnoliidae</taxon>
        <taxon>Laurales</taxon>
        <taxon>Lauraceae</taxon>
        <taxon>Persea</taxon>
    </lineage>
</organism>